<reference evidence="9 10" key="1">
    <citation type="journal article" date="2015" name="Genome Announc.">
        <title>Draft Genome Sequence of Rhodococcus rhodochrous Strain KG-21, a Soil Isolate from Oil Fields of Krishna-Godavari Basin, India.</title>
        <authorList>
            <person name="Dawar C."/>
            <person name="Aggarwal R.K."/>
        </authorList>
    </citation>
    <scope>NUCLEOTIDE SEQUENCE [LARGE SCALE GENOMIC DNA]</scope>
    <source>
        <strain evidence="9 10">KG-21</strain>
    </source>
</reference>
<evidence type="ECO:0000256" key="6">
    <source>
        <dbReference type="ARBA" id="ARBA00023709"/>
    </source>
</evidence>
<protein>
    <submittedName>
        <fullName evidence="9">Enoyl-CoA hydratase</fullName>
    </submittedName>
</protein>
<organism evidence="9 10">
    <name type="scientific">Rhodococcus rhodochrous KG-21</name>
    <dbReference type="NCBI Taxonomy" id="1441923"/>
    <lineage>
        <taxon>Bacteria</taxon>
        <taxon>Bacillati</taxon>
        <taxon>Actinomycetota</taxon>
        <taxon>Actinomycetes</taxon>
        <taxon>Mycobacteriales</taxon>
        <taxon>Nocardiaceae</taxon>
        <taxon>Rhodococcus</taxon>
    </lineage>
</organism>
<dbReference type="SUPFAM" id="SSF52096">
    <property type="entry name" value="ClpP/crotonase"/>
    <property type="match status" value="1"/>
</dbReference>
<evidence type="ECO:0000256" key="8">
    <source>
        <dbReference type="RuleBase" id="RU003707"/>
    </source>
</evidence>
<comment type="caution">
    <text evidence="9">The sequence shown here is derived from an EMBL/GenBank/DDBJ whole genome shotgun (WGS) entry which is preliminary data.</text>
</comment>
<keyword evidence="5" id="KW-0456">Lyase</keyword>
<dbReference type="Gene3D" id="1.10.12.10">
    <property type="entry name" value="Lyase 2-enoyl-coa Hydratase, Chain A, domain 2"/>
    <property type="match status" value="1"/>
</dbReference>
<dbReference type="AlphaFoldDB" id="A0A0M9WNA6"/>
<evidence type="ECO:0000256" key="5">
    <source>
        <dbReference type="ARBA" id="ARBA00023239"/>
    </source>
</evidence>
<dbReference type="Proteomes" id="UP000037712">
    <property type="component" value="Unassembled WGS sequence"/>
</dbReference>
<gene>
    <name evidence="9" type="ORF">Z051_15285</name>
</gene>
<evidence type="ECO:0000313" key="9">
    <source>
        <dbReference type="EMBL" id="KOS55381.1"/>
    </source>
</evidence>
<accession>A0A0M9WNA6</accession>
<dbReference type="CDD" id="cd06558">
    <property type="entry name" value="crotonase-like"/>
    <property type="match status" value="1"/>
</dbReference>
<dbReference type="InterPro" id="IPR014748">
    <property type="entry name" value="Enoyl-CoA_hydra_C"/>
</dbReference>
<proteinExistence type="inferred from homology"/>
<dbReference type="PANTHER" id="PTHR11941">
    <property type="entry name" value="ENOYL-COA HYDRATASE-RELATED"/>
    <property type="match status" value="1"/>
</dbReference>
<keyword evidence="3" id="KW-0276">Fatty acid metabolism</keyword>
<dbReference type="GO" id="GO:0006635">
    <property type="term" value="P:fatty acid beta-oxidation"/>
    <property type="evidence" value="ECO:0007669"/>
    <property type="project" value="TreeGrafter"/>
</dbReference>
<comment type="function">
    <text evidence="1">Could possibly oxidize fatty acids using specific components.</text>
</comment>
<dbReference type="RefSeq" id="WP_054373407.1">
    <property type="nucleotide sequence ID" value="NZ_AZYO01000039.1"/>
</dbReference>
<evidence type="ECO:0000256" key="3">
    <source>
        <dbReference type="ARBA" id="ARBA00022832"/>
    </source>
</evidence>
<keyword evidence="4" id="KW-0443">Lipid metabolism</keyword>
<dbReference type="InterPro" id="IPR018376">
    <property type="entry name" value="Enoyl-CoA_hyd/isom_CS"/>
</dbReference>
<sequence length="266" mass="27574">MADESTVTEAAALYERRGNVAVITLNRPKALNAVNAALSTAVGTLLEQAEADEQVRVVVLTGAGRAFCAGADLKVLATGGSIAADGHPEWGFAGYVQHWISKPTIAAVNGFALGGGTELVLASDLAVVDEDAELGLPEVKRGLFAAAGGVIRLQQQIPRKIALEIALTGEPISAAQGKELGLVNRVAPAGTALEVALELAETIAANAPLSVRESKAMIHRTAHGDDWEQGVWDANAAALKVVFTSEDAKEGPTAFAQKRAPVWTGR</sequence>
<evidence type="ECO:0000256" key="1">
    <source>
        <dbReference type="ARBA" id="ARBA00002994"/>
    </source>
</evidence>
<evidence type="ECO:0000256" key="7">
    <source>
        <dbReference type="ARBA" id="ARBA00023717"/>
    </source>
</evidence>
<comment type="catalytic activity">
    <reaction evidence="7">
        <text>a 4-saturated-(3S)-3-hydroxyacyl-CoA = a (3E)-enoyl-CoA + H2O</text>
        <dbReference type="Rhea" id="RHEA:20724"/>
        <dbReference type="ChEBI" id="CHEBI:15377"/>
        <dbReference type="ChEBI" id="CHEBI:58521"/>
        <dbReference type="ChEBI" id="CHEBI:137480"/>
        <dbReference type="EC" id="4.2.1.17"/>
    </reaction>
</comment>
<dbReference type="Pfam" id="PF00378">
    <property type="entry name" value="ECH_1"/>
    <property type="match status" value="1"/>
</dbReference>
<dbReference type="PATRIC" id="fig|1441923.3.peg.3351"/>
<name>A0A0M9WNA6_RHORH</name>
<dbReference type="GO" id="GO:0004300">
    <property type="term" value="F:enoyl-CoA hydratase activity"/>
    <property type="evidence" value="ECO:0007669"/>
    <property type="project" value="UniProtKB-EC"/>
</dbReference>
<reference evidence="10" key="2">
    <citation type="submission" date="2015-01" db="EMBL/GenBank/DDBJ databases">
        <title>Draft genome sequence of potential hydrocarbon metabolising strain of Rhodococcus rhodochrous.</title>
        <authorList>
            <person name="Aggarwal R.K."/>
            <person name="Dawar C."/>
        </authorList>
    </citation>
    <scope>NUCLEOTIDE SEQUENCE [LARGE SCALE GENOMIC DNA]</scope>
    <source>
        <strain evidence="10">KG-21</strain>
    </source>
</reference>
<evidence type="ECO:0000313" key="10">
    <source>
        <dbReference type="Proteomes" id="UP000037712"/>
    </source>
</evidence>
<comment type="catalytic activity">
    <reaction evidence="6">
        <text>a (3S)-3-hydroxyacyl-CoA = a (2E)-enoyl-CoA + H2O</text>
        <dbReference type="Rhea" id="RHEA:16105"/>
        <dbReference type="ChEBI" id="CHEBI:15377"/>
        <dbReference type="ChEBI" id="CHEBI:57318"/>
        <dbReference type="ChEBI" id="CHEBI:58856"/>
        <dbReference type="EC" id="4.2.1.17"/>
    </reaction>
</comment>
<dbReference type="Gene3D" id="3.90.226.10">
    <property type="entry name" value="2-enoyl-CoA Hydratase, Chain A, domain 1"/>
    <property type="match status" value="1"/>
</dbReference>
<comment type="similarity">
    <text evidence="2 8">Belongs to the enoyl-CoA hydratase/isomerase family.</text>
</comment>
<dbReference type="PROSITE" id="PS00166">
    <property type="entry name" value="ENOYL_COA_HYDRATASE"/>
    <property type="match status" value="1"/>
</dbReference>
<dbReference type="PANTHER" id="PTHR11941:SF169">
    <property type="entry name" value="(7AS)-7A-METHYL-1,5-DIOXO-2,3,5,6,7,7A-HEXAHYDRO-1H-INDENE-CARBOXYL-COA HYDROLASE"/>
    <property type="match status" value="1"/>
</dbReference>
<dbReference type="InterPro" id="IPR001753">
    <property type="entry name" value="Enoyl-CoA_hydra/iso"/>
</dbReference>
<dbReference type="EMBL" id="AZYO01000039">
    <property type="protein sequence ID" value="KOS55381.1"/>
    <property type="molecule type" value="Genomic_DNA"/>
</dbReference>
<dbReference type="InterPro" id="IPR029045">
    <property type="entry name" value="ClpP/crotonase-like_dom_sf"/>
</dbReference>
<dbReference type="NCBIfam" id="NF006100">
    <property type="entry name" value="PRK08252.1"/>
    <property type="match status" value="1"/>
</dbReference>
<evidence type="ECO:0000256" key="4">
    <source>
        <dbReference type="ARBA" id="ARBA00023098"/>
    </source>
</evidence>
<evidence type="ECO:0000256" key="2">
    <source>
        <dbReference type="ARBA" id="ARBA00005254"/>
    </source>
</evidence>